<dbReference type="PANTHER" id="PTHR36437:SF2">
    <property type="entry name" value="GLYOXALASE_BLEOMYCIN RESISTANCE PROTEIN_DIOXYGENASE"/>
    <property type="match status" value="1"/>
</dbReference>
<dbReference type="EC" id="4.4.1.5" evidence="2"/>
<proteinExistence type="predicted"/>
<dbReference type="GO" id="GO:0004462">
    <property type="term" value="F:lactoylglutathione lyase activity"/>
    <property type="evidence" value="ECO:0007669"/>
    <property type="project" value="UniProtKB-EC"/>
</dbReference>
<protein>
    <submittedName>
        <fullName evidence="2">Lactoylglutathione lyase</fullName>
        <ecNumber evidence="2">4.4.1.5</ecNumber>
    </submittedName>
</protein>
<organism evidence="2">
    <name type="scientific">uncultured Solirubrobacteraceae bacterium</name>
    <dbReference type="NCBI Taxonomy" id="1162706"/>
    <lineage>
        <taxon>Bacteria</taxon>
        <taxon>Bacillati</taxon>
        <taxon>Actinomycetota</taxon>
        <taxon>Thermoleophilia</taxon>
        <taxon>Solirubrobacterales</taxon>
        <taxon>Solirubrobacteraceae</taxon>
        <taxon>environmental samples</taxon>
    </lineage>
</organism>
<dbReference type="Gene3D" id="3.10.180.10">
    <property type="entry name" value="2,3-Dihydroxybiphenyl 1,2-Dioxygenase, domain 1"/>
    <property type="match status" value="1"/>
</dbReference>
<feature type="domain" description="VOC" evidence="1">
    <location>
        <begin position="24"/>
        <end position="140"/>
    </location>
</feature>
<dbReference type="InterPro" id="IPR004360">
    <property type="entry name" value="Glyas_Fos-R_dOase_dom"/>
</dbReference>
<dbReference type="PANTHER" id="PTHR36437">
    <property type="entry name" value="GLYOXALASE/BLEOMYCIN RESISTANCE PROTEIN/DIOXYGENASE"/>
    <property type="match status" value="1"/>
</dbReference>
<dbReference type="AlphaFoldDB" id="A0A6J4T831"/>
<dbReference type="EMBL" id="CADCVT010000287">
    <property type="protein sequence ID" value="CAA9516495.1"/>
    <property type="molecule type" value="Genomic_DNA"/>
</dbReference>
<dbReference type="PROSITE" id="PS51819">
    <property type="entry name" value="VOC"/>
    <property type="match status" value="1"/>
</dbReference>
<sequence length="145" mass="15131">MSSVLRVGLGVMSNATQAPSTIANIGVVMFTVSDVDAAIAFYTEKLGFEVRSDTRFGENGEHRWVEVAPPGGDARLALNPPMRDEPGGGSIGVETADVLGEHKRLGALGVEVDEPMTPPGAPAMFFARDPDGNNVWVVEAPPAGA</sequence>
<dbReference type="SUPFAM" id="SSF54593">
    <property type="entry name" value="Glyoxalase/Bleomycin resistance protein/Dihydroxybiphenyl dioxygenase"/>
    <property type="match status" value="1"/>
</dbReference>
<keyword evidence="2" id="KW-0456">Lyase</keyword>
<accession>A0A6J4T831</accession>
<name>A0A6J4T831_9ACTN</name>
<gene>
    <name evidence="2" type="ORF">AVDCRST_MAG85-2642</name>
</gene>
<reference evidence="2" key="1">
    <citation type="submission" date="2020-02" db="EMBL/GenBank/DDBJ databases">
        <authorList>
            <person name="Meier V. D."/>
        </authorList>
    </citation>
    <scope>NUCLEOTIDE SEQUENCE</scope>
    <source>
        <strain evidence="2">AVDCRST_MAG85</strain>
    </source>
</reference>
<evidence type="ECO:0000313" key="2">
    <source>
        <dbReference type="EMBL" id="CAA9516495.1"/>
    </source>
</evidence>
<evidence type="ECO:0000259" key="1">
    <source>
        <dbReference type="PROSITE" id="PS51819"/>
    </source>
</evidence>
<dbReference type="Pfam" id="PF00903">
    <property type="entry name" value="Glyoxalase"/>
    <property type="match status" value="1"/>
</dbReference>
<dbReference type="InterPro" id="IPR029068">
    <property type="entry name" value="Glyas_Bleomycin-R_OHBP_Dase"/>
</dbReference>
<dbReference type="InterPro" id="IPR037523">
    <property type="entry name" value="VOC_core"/>
</dbReference>